<evidence type="ECO:0000313" key="2">
    <source>
        <dbReference type="Proteomes" id="UP000010959"/>
    </source>
</evidence>
<reference evidence="1 2" key="1">
    <citation type="journal article" date="2013" name="Mar. Genomics">
        <title>Expression of sulfatases in Rhodopirellula baltica and the diversity of sulfatases in the genus Rhodopirellula.</title>
        <authorList>
            <person name="Wegner C.E."/>
            <person name="Richter-Heitmann T."/>
            <person name="Klindworth A."/>
            <person name="Klockow C."/>
            <person name="Richter M."/>
            <person name="Achstetter T."/>
            <person name="Glockner F.O."/>
            <person name="Harder J."/>
        </authorList>
    </citation>
    <scope>NUCLEOTIDE SEQUENCE [LARGE SCALE GENOMIC DNA]</scope>
    <source>
        <strain evidence="1 2">SWK14</strain>
    </source>
</reference>
<protein>
    <submittedName>
        <fullName evidence="1">Uncharacterized protein</fullName>
    </submittedName>
</protein>
<dbReference type="EMBL" id="AMWG01000011">
    <property type="protein sequence ID" value="ELP35500.1"/>
    <property type="molecule type" value="Genomic_DNA"/>
</dbReference>
<name>L7CNV0_RHOBT</name>
<dbReference type="PATRIC" id="fig|993516.3.peg.684"/>
<sequence length="53" mass="5975">MDEEQVERATTTKQREFVRLVAWTAAEPSLTIATDRSKSLIGLEMRSGLGTHR</sequence>
<organism evidence="1 2">
    <name type="scientific">Rhodopirellula baltica SWK14</name>
    <dbReference type="NCBI Taxonomy" id="993516"/>
    <lineage>
        <taxon>Bacteria</taxon>
        <taxon>Pseudomonadati</taxon>
        <taxon>Planctomycetota</taxon>
        <taxon>Planctomycetia</taxon>
        <taxon>Pirellulales</taxon>
        <taxon>Pirellulaceae</taxon>
        <taxon>Rhodopirellula</taxon>
    </lineage>
</organism>
<dbReference type="Proteomes" id="UP000010959">
    <property type="component" value="Unassembled WGS sequence"/>
</dbReference>
<dbReference type="AlphaFoldDB" id="L7CNV0"/>
<evidence type="ECO:0000313" key="1">
    <source>
        <dbReference type="EMBL" id="ELP35500.1"/>
    </source>
</evidence>
<comment type="caution">
    <text evidence="1">The sequence shown here is derived from an EMBL/GenBank/DDBJ whole genome shotgun (WGS) entry which is preliminary data.</text>
</comment>
<accession>L7CNV0</accession>
<proteinExistence type="predicted"/>
<gene>
    <name evidence="1" type="ORF">RBSWK_00633</name>
</gene>